<sequence>AHEPLHRQQAPARPDKRDKGPRRGRTSLRQRRGPAPAPRPRRTGSGAPPLRPEEHPV</sequence>
<dbReference type="EMBL" id="CADCVM010000023">
    <property type="protein sequence ID" value="CAA9466865.1"/>
    <property type="molecule type" value="Genomic_DNA"/>
</dbReference>
<dbReference type="AlphaFoldDB" id="A0A6J4R804"/>
<gene>
    <name evidence="2" type="ORF">AVDCRST_MAG05-138</name>
</gene>
<feature type="region of interest" description="Disordered" evidence="1">
    <location>
        <begin position="1"/>
        <end position="57"/>
    </location>
</feature>
<accession>A0A6J4R804</accession>
<feature type="non-terminal residue" evidence="2">
    <location>
        <position position="57"/>
    </location>
</feature>
<feature type="compositionally biased region" description="Basic residues" evidence="1">
    <location>
        <begin position="19"/>
        <end position="32"/>
    </location>
</feature>
<dbReference type="GO" id="GO:0008883">
    <property type="term" value="F:glutamyl-tRNA reductase activity"/>
    <property type="evidence" value="ECO:0007669"/>
    <property type="project" value="UniProtKB-EC"/>
</dbReference>
<reference evidence="2" key="1">
    <citation type="submission" date="2020-02" db="EMBL/GenBank/DDBJ databases">
        <authorList>
            <person name="Meier V. D."/>
        </authorList>
    </citation>
    <scope>NUCLEOTIDE SEQUENCE</scope>
    <source>
        <strain evidence="2">AVDCRST_MAG05</strain>
    </source>
</reference>
<evidence type="ECO:0000256" key="1">
    <source>
        <dbReference type="SAM" id="MobiDB-lite"/>
    </source>
</evidence>
<feature type="non-terminal residue" evidence="2">
    <location>
        <position position="1"/>
    </location>
</feature>
<name>A0A6J4R804_9ACTN</name>
<proteinExistence type="predicted"/>
<organism evidence="2">
    <name type="scientific">uncultured Rubrobacteraceae bacterium</name>
    <dbReference type="NCBI Taxonomy" id="349277"/>
    <lineage>
        <taxon>Bacteria</taxon>
        <taxon>Bacillati</taxon>
        <taxon>Actinomycetota</taxon>
        <taxon>Rubrobacteria</taxon>
        <taxon>Rubrobacterales</taxon>
        <taxon>Rubrobacteraceae</taxon>
        <taxon>environmental samples</taxon>
    </lineage>
</organism>
<dbReference type="EC" id="1.2.1.70" evidence="2"/>
<protein>
    <submittedName>
        <fullName evidence="2">Glutamyl-tRNA reductase</fullName>
        <ecNumber evidence="2">1.2.1.70</ecNumber>
    </submittedName>
</protein>
<evidence type="ECO:0000313" key="2">
    <source>
        <dbReference type="EMBL" id="CAA9466865.1"/>
    </source>
</evidence>
<keyword evidence="2" id="KW-0560">Oxidoreductase</keyword>